<protein>
    <submittedName>
        <fullName evidence="2">Uncharacterized protein</fullName>
    </submittedName>
</protein>
<accession>A0ABQ6W9V3</accession>
<proteinExistence type="predicted"/>
<feature type="compositionally biased region" description="Basic and acidic residues" evidence="1">
    <location>
        <begin position="36"/>
        <end position="51"/>
    </location>
</feature>
<evidence type="ECO:0000256" key="1">
    <source>
        <dbReference type="SAM" id="MobiDB-lite"/>
    </source>
</evidence>
<feature type="region of interest" description="Disordered" evidence="1">
    <location>
        <begin position="1"/>
        <end position="51"/>
    </location>
</feature>
<evidence type="ECO:0000313" key="3">
    <source>
        <dbReference type="Proteomes" id="UP000325395"/>
    </source>
</evidence>
<sequence>MMVSRCSGGIEGPPPSSKPQSAPAKARLARLGSSPSKRDDRPKDERVAKTTAKDVAELKDYVWL</sequence>
<evidence type="ECO:0000313" key="2">
    <source>
        <dbReference type="EMBL" id="KAE8413909.1"/>
    </source>
</evidence>
<keyword evidence="3" id="KW-1185">Reference proteome</keyword>
<organism evidence="2 3">
    <name type="scientific">Aspergillus pseudocaelatus</name>
    <dbReference type="NCBI Taxonomy" id="1825620"/>
    <lineage>
        <taxon>Eukaryota</taxon>
        <taxon>Fungi</taxon>
        <taxon>Dikarya</taxon>
        <taxon>Ascomycota</taxon>
        <taxon>Pezizomycotina</taxon>
        <taxon>Eurotiomycetes</taxon>
        <taxon>Eurotiomycetidae</taxon>
        <taxon>Eurotiales</taxon>
        <taxon>Aspergillaceae</taxon>
        <taxon>Aspergillus</taxon>
        <taxon>Aspergillus subgen. Circumdati</taxon>
    </lineage>
</organism>
<dbReference type="EMBL" id="ML735796">
    <property type="protein sequence ID" value="KAE8413909.1"/>
    <property type="molecule type" value="Genomic_DNA"/>
</dbReference>
<dbReference type="Proteomes" id="UP000325395">
    <property type="component" value="Unassembled WGS sequence"/>
</dbReference>
<name>A0ABQ6W9V3_9EURO</name>
<reference evidence="2 3" key="1">
    <citation type="submission" date="2019-04" db="EMBL/GenBank/DDBJ databases">
        <authorList>
            <consortium name="DOE Joint Genome Institute"/>
            <person name="Mondo S."/>
            <person name="Kjaerbolling I."/>
            <person name="Vesth T."/>
            <person name="Frisvad J.C."/>
            <person name="Nybo J.L."/>
            <person name="Theobald S."/>
            <person name="Kildgaard S."/>
            <person name="Isbrandt T."/>
            <person name="Kuo A."/>
            <person name="Sato A."/>
            <person name="Lyhne E.K."/>
            <person name="Kogle M.E."/>
            <person name="Wiebenga A."/>
            <person name="Kun R.S."/>
            <person name="Lubbers R.J."/>
            <person name="Makela M.R."/>
            <person name="Barry K."/>
            <person name="Chovatia M."/>
            <person name="Clum A."/>
            <person name="Daum C."/>
            <person name="Haridas S."/>
            <person name="He G."/>
            <person name="LaButti K."/>
            <person name="Lipzen A."/>
            <person name="Riley R."/>
            <person name="Salamov A."/>
            <person name="Simmons B.A."/>
            <person name="Magnuson J.K."/>
            <person name="Henrissat B."/>
            <person name="Mortensen U.H."/>
            <person name="Larsen T.O."/>
            <person name="Devries R.P."/>
            <person name="Grigoriev I.V."/>
            <person name="Machida M."/>
            <person name="Baker S.E."/>
            <person name="Andersen M.R."/>
            <person name="Cantor M.N."/>
            <person name="Hua S.X."/>
        </authorList>
    </citation>
    <scope>NUCLEOTIDE SEQUENCE [LARGE SCALE GENOMIC DNA]</scope>
    <source>
        <strain evidence="2 3">CBS 117616</strain>
    </source>
</reference>
<gene>
    <name evidence="2" type="ORF">BDV36DRAFT_267027</name>
</gene>